<dbReference type="AlphaFoldDB" id="A0A645EMM8"/>
<feature type="region of interest" description="Disordered" evidence="1">
    <location>
        <begin position="31"/>
        <end position="54"/>
    </location>
</feature>
<gene>
    <name evidence="2" type="ORF">SDC9_150505</name>
</gene>
<accession>A0A645EMM8</accession>
<organism evidence="2">
    <name type="scientific">bioreactor metagenome</name>
    <dbReference type="NCBI Taxonomy" id="1076179"/>
    <lineage>
        <taxon>unclassified sequences</taxon>
        <taxon>metagenomes</taxon>
        <taxon>ecological metagenomes</taxon>
    </lineage>
</organism>
<proteinExistence type="predicted"/>
<name>A0A645EMM8_9ZZZZ</name>
<reference evidence="2" key="1">
    <citation type="submission" date="2019-08" db="EMBL/GenBank/DDBJ databases">
        <authorList>
            <person name="Kucharzyk K."/>
            <person name="Murdoch R.W."/>
            <person name="Higgins S."/>
            <person name="Loffler F."/>
        </authorList>
    </citation>
    <scope>NUCLEOTIDE SEQUENCE</scope>
</reference>
<sequence length="102" mass="11222">MESGAVSASSGTFQSDDEALTANLAEWGSEEEAAAFAQQRGEEENPGQTPLVDGDINSGAGHYWYYAIDDQTGMIYWYFGTFTGQLRGDPYSVQEFFLAFPR</sequence>
<evidence type="ECO:0000256" key="1">
    <source>
        <dbReference type="SAM" id="MobiDB-lite"/>
    </source>
</evidence>
<evidence type="ECO:0000313" key="2">
    <source>
        <dbReference type="EMBL" id="MPN03278.1"/>
    </source>
</evidence>
<comment type="caution">
    <text evidence="2">The sequence shown here is derived from an EMBL/GenBank/DDBJ whole genome shotgun (WGS) entry which is preliminary data.</text>
</comment>
<protein>
    <submittedName>
        <fullName evidence="2">Uncharacterized protein</fullName>
    </submittedName>
</protein>
<dbReference type="EMBL" id="VSSQ01049205">
    <property type="protein sequence ID" value="MPN03278.1"/>
    <property type="molecule type" value="Genomic_DNA"/>
</dbReference>